<evidence type="ECO:0000256" key="1">
    <source>
        <dbReference type="ARBA" id="ARBA00004651"/>
    </source>
</evidence>
<evidence type="ECO:0000313" key="13">
    <source>
        <dbReference type="Proteomes" id="UP001367676"/>
    </source>
</evidence>
<dbReference type="GO" id="GO:0005886">
    <property type="term" value="C:plasma membrane"/>
    <property type="evidence" value="ECO:0007669"/>
    <property type="project" value="UniProtKB-SubCell"/>
</dbReference>
<dbReference type="PANTHER" id="PTHR21137">
    <property type="entry name" value="ODORANT RECEPTOR"/>
    <property type="match status" value="1"/>
</dbReference>
<dbReference type="AlphaFoldDB" id="A0AAN9Y829"/>
<dbReference type="Pfam" id="PF02949">
    <property type="entry name" value="7tm_6"/>
    <property type="match status" value="1"/>
</dbReference>
<keyword evidence="7 10" id="KW-0472">Membrane</keyword>
<evidence type="ECO:0000256" key="2">
    <source>
        <dbReference type="ARBA" id="ARBA00022475"/>
    </source>
</evidence>
<organism evidence="12 13">
    <name type="scientific">Parthenolecanium corni</name>
    <dbReference type="NCBI Taxonomy" id="536013"/>
    <lineage>
        <taxon>Eukaryota</taxon>
        <taxon>Metazoa</taxon>
        <taxon>Ecdysozoa</taxon>
        <taxon>Arthropoda</taxon>
        <taxon>Hexapoda</taxon>
        <taxon>Insecta</taxon>
        <taxon>Pterygota</taxon>
        <taxon>Neoptera</taxon>
        <taxon>Paraneoptera</taxon>
        <taxon>Hemiptera</taxon>
        <taxon>Sternorrhyncha</taxon>
        <taxon>Coccoidea</taxon>
        <taxon>Coccidae</taxon>
        <taxon>Parthenolecanium</taxon>
    </lineage>
</organism>
<feature type="transmembrane region" description="Helical" evidence="10">
    <location>
        <begin position="85"/>
        <end position="107"/>
    </location>
</feature>
<keyword evidence="5" id="KW-0552">Olfaction</keyword>
<keyword evidence="11" id="KW-0732">Signal</keyword>
<dbReference type="Proteomes" id="UP001367676">
    <property type="component" value="Unassembled WGS sequence"/>
</dbReference>
<keyword evidence="8" id="KW-0675">Receptor</keyword>
<accession>A0AAN9Y829</accession>
<evidence type="ECO:0000256" key="9">
    <source>
        <dbReference type="ARBA" id="ARBA00023224"/>
    </source>
</evidence>
<dbReference type="PANTHER" id="PTHR21137:SF35">
    <property type="entry name" value="ODORANT RECEPTOR 19A-RELATED"/>
    <property type="match status" value="1"/>
</dbReference>
<evidence type="ECO:0000256" key="3">
    <source>
        <dbReference type="ARBA" id="ARBA00022606"/>
    </source>
</evidence>
<name>A0AAN9Y829_9HEMI</name>
<evidence type="ECO:0000256" key="5">
    <source>
        <dbReference type="ARBA" id="ARBA00022725"/>
    </source>
</evidence>
<evidence type="ECO:0000256" key="8">
    <source>
        <dbReference type="ARBA" id="ARBA00023170"/>
    </source>
</evidence>
<comment type="subcellular location">
    <subcellularLocation>
        <location evidence="1">Cell membrane</location>
        <topology evidence="1">Multi-pass membrane protein</topology>
    </subcellularLocation>
</comment>
<feature type="signal peptide" evidence="11">
    <location>
        <begin position="1"/>
        <end position="18"/>
    </location>
</feature>
<feature type="transmembrane region" description="Helical" evidence="10">
    <location>
        <begin position="128"/>
        <end position="147"/>
    </location>
</feature>
<proteinExistence type="predicted"/>
<dbReference type="GO" id="GO:0005549">
    <property type="term" value="F:odorant binding"/>
    <property type="evidence" value="ECO:0007669"/>
    <property type="project" value="InterPro"/>
</dbReference>
<reference evidence="12 13" key="1">
    <citation type="submission" date="2024-03" db="EMBL/GenBank/DDBJ databases">
        <title>Adaptation during the transition from Ophiocordyceps entomopathogen to insect associate is accompanied by gene loss and intensified selection.</title>
        <authorList>
            <person name="Ward C.M."/>
            <person name="Onetto C.A."/>
            <person name="Borneman A.R."/>
        </authorList>
    </citation>
    <scope>NUCLEOTIDE SEQUENCE [LARGE SCALE GENOMIC DNA]</scope>
    <source>
        <strain evidence="12">AWRI1</strain>
        <tissue evidence="12">Single Adult Female</tissue>
    </source>
</reference>
<dbReference type="InterPro" id="IPR004117">
    <property type="entry name" value="7tm6_olfct_rcpt"/>
</dbReference>
<keyword evidence="3" id="KW-0716">Sensory transduction</keyword>
<dbReference type="GO" id="GO:0007165">
    <property type="term" value="P:signal transduction"/>
    <property type="evidence" value="ECO:0007669"/>
    <property type="project" value="UniProtKB-KW"/>
</dbReference>
<keyword evidence="4 10" id="KW-0812">Transmembrane</keyword>
<evidence type="ECO:0000313" key="12">
    <source>
        <dbReference type="EMBL" id="KAK7603558.1"/>
    </source>
</evidence>
<evidence type="ECO:0000256" key="10">
    <source>
        <dbReference type="SAM" id="Phobius"/>
    </source>
</evidence>
<keyword evidence="13" id="KW-1185">Reference proteome</keyword>
<keyword evidence="9" id="KW-0807">Transducer</keyword>
<protein>
    <recommendedName>
        <fullName evidence="14">7tm 6 domain containing protein</fullName>
    </recommendedName>
</protein>
<evidence type="ECO:0000256" key="4">
    <source>
        <dbReference type="ARBA" id="ARBA00022692"/>
    </source>
</evidence>
<evidence type="ECO:0000256" key="11">
    <source>
        <dbReference type="SAM" id="SignalP"/>
    </source>
</evidence>
<feature type="chain" id="PRO_5042865217" description="7tm 6 domain containing protein" evidence="11">
    <location>
        <begin position="19"/>
        <end position="218"/>
    </location>
</feature>
<gene>
    <name evidence="12" type="ORF">V9T40_003557</name>
</gene>
<feature type="transmembrane region" description="Helical" evidence="10">
    <location>
        <begin position="153"/>
        <end position="177"/>
    </location>
</feature>
<evidence type="ECO:0000256" key="7">
    <source>
        <dbReference type="ARBA" id="ARBA00023136"/>
    </source>
</evidence>
<evidence type="ECO:0008006" key="14">
    <source>
        <dbReference type="Google" id="ProtNLM"/>
    </source>
</evidence>
<dbReference type="EMBL" id="JBBCAQ010000006">
    <property type="protein sequence ID" value="KAK7603558.1"/>
    <property type="molecule type" value="Genomic_DNA"/>
</dbReference>
<evidence type="ECO:0000256" key="6">
    <source>
        <dbReference type="ARBA" id="ARBA00022989"/>
    </source>
</evidence>
<keyword evidence="2" id="KW-1003">Cell membrane</keyword>
<sequence length="218" mass="25479">MVTLFLISLALILGAFFSEDLKNVSSSVDIVTLTLSAMYKAWFVNTHIYKFQHLIEFMDKKFKVSIRNGNGDVISVEEKSKNCSLYTFLLCFSGAFVMAVYAIVPILENKAFIKTSNSTEQLFRQIKFPLLTWIPFDVYWSPMYEFFYFIHAFALYASANIYLVNDTFFFMMIYQIFIQMKMLKEMLTNIGNGKFDFMDENWEILPSHEKLSGKMTSY</sequence>
<comment type="caution">
    <text evidence="12">The sequence shown here is derived from an EMBL/GenBank/DDBJ whole genome shotgun (WGS) entry which is preliminary data.</text>
</comment>
<keyword evidence="6 10" id="KW-1133">Transmembrane helix</keyword>
<dbReference type="GO" id="GO:0004984">
    <property type="term" value="F:olfactory receptor activity"/>
    <property type="evidence" value="ECO:0007669"/>
    <property type="project" value="InterPro"/>
</dbReference>